<accession>A0A9X0DD81</accession>
<feature type="domain" description="ShKT" evidence="5">
    <location>
        <begin position="375"/>
        <end position="413"/>
    </location>
</feature>
<feature type="domain" description="ShKT" evidence="5">
    <location>
        <begin position="329"/>
        <end position="367"/>
    </location>
</feature>
<feature type="compositionally biased region" description="Low complexity" evidence="3">
    <location>
        <begin position="101"/>
        <end position="124"/>
    </location>
</feature>
<feature type="signal peptide" evidence="4">
    <location>
        <begin position="1"/>
        <end position="21"/>
    </location>
</feature>
<evidence type="ECO:0000313" key="6">
    <source>
        <dbReference type="EMBL" id="KAJ7393749.1"/>
    </source>
</evidence>
<feature type="compositionally biased region" description="Polar residues" evidence="3">
    <location>
        <begin position="125"/>
        <end position="147"/>
    </location>
</feature>
<keyword evidence="1" id="KW-0800">Toxin</keyword>
<evidence type="ECO:0000259" key="5">
    <source>
        <dbReference type="PROSITE" id="PS51670"/>
    </source>
</evidence>
<evidence type="ECO:0000256" key="4">
    <source>
        <dbReference type="SAM" id="SignalP"/>
    </source>
</evidence>
<reference evidence="6" key="1">
    <citation type="submission" date="2023-01" db="EMBL/GenBank/DDBJ databases">
        <title>Genome assembly of the deep-sea coral Lophelia pertusa.</title>
        <authorList>
            <person name="Herrera S."/>
            <person name="Cordes E."/>
        </authorList>
    </citation>
    <scope>NUCLEOTIDE SEQUENCE</scope>
    <source>
        <strain evidence="6">USNM1676648</strain>
        <tissue evidence="6">Polyp</tissue>
    </source>
</reference>
<keyword evidence="7" id="KW-1185">Reference proteome</keyword>
<dbReference type="PROSITE" id="PS51670">
    <property type="entry name" value="SHKT"/>
    <property type="match status" value="6"/>
</dbReference>
<organism evidence="6 7">
    <name type="scientific">Desmophyllum pertusum</name>
    <dbReference type="NCBI Taxonomy" id="174260"/>
    <lineage>
        <taxon>Eukaryota</taxon>
        <taxon>Metazoa</taxon>
        <taxon>Cnidaria</taxon>
        <taxon>Anthozoa</taxon>
        <taxon>Hexacorallia</taxon>
        <taxon>Scleractinia</taxon>
        <taxon>Caryophylliina</taxon>
        <taxon>Caryophylliidae</taxon>
        <taxon>Desmophyllum</taxon>
    </lineage>
</organism>
<feature type="domain" description="ShKT" evidence="5">
    <location>
        <begin position="268"/>
        <end position="309"/>
    </location>
</feature>
<feature type="domain" description="ShKT" evidence="5">
    <location>
        <begin position="158"/>
        <end position="196"/>
    </location>
</feature>
<evidence type="ECO:0000313" key="7">
    <source>
        <dbReference type="Proteomes" id="UP001163046"/>
    </source>
</evidence>
<dbReference type="Gene3D" id="1.10.10.1940">
    <property type="match status" value="3"/>
</dbReference>
<protein>
    <recommendedName>
        <fullName evidence="5">ShKT domain-containing protein</fullName>
    </recommendedName>
</protein>
<evidence type="ECO:0000256" key="2">
    <source>
        <dbReference type="PROSITE-ProRule" id="PRU01005"/>
    </source>
</evidence>
<keyword evidence="4" id="KW-0732">Signal</keyword>
<dbReference type="SMART" id="SM00254">
    <property type="entry name" value="ShKT"/>
    <property type="match status" value="6"/>
</dbReference>
<dbReference type="InterPro" id="IPR003582">
    <property type="entry name" value="ShKT_dom"/>
</dbReference>
<sequence>MRMKAILLALALSVCVHICCGRHVNARFFEYEPRKPLRDSAVSADEAECKDDPDYADGCPEMAAITDYCSDQEKFMRKHCNKSCNFCEEEATTQTPVSTEAPKAPAPAVSSQAPAPAATTQPPVSTESPQSPVPAATTQPPVSTASPQAPAPAVIEVCKDDPDYADGCPGMAAVDNYCFDQEDFMRKYCNKSCDFCKGEATTQPPVVTVQPPAPIECADDPALKETCEDMAATDGLCQEQEDFTKENCKLSCGWCVSPPTKAATQEICEEDLPKWKNSCPKWAEDGECEDPNKQVFMEHYCPKSCNLPCPQTEPSPKPNTNAPSPPAFCRDRDVNCKTWKSLGMCEDPDPKQQLTMAIYCGITCDTCKAPTPEECYDKADNCEQLKEAGFCDSTVPIMEYEVKTKCLETCEFCVPDSP</sequence>
<feature type="chain" id="PRO_5040859402" description="ShKT domain-containing protein" evidence="4">
    <location>
        <begin position="22"/>
        <end position="418"/>
    </location>
</feature>
<dbReference type="AlphaFoldDB" id="A0A9X0DD81"/>
<dbReference type="EMBL" id="MU825397">
    <property type="protein sequence ID" value="KAJ7393749.1"/>
    <property type="molecule type" value="Genomic_DNA"/>
</dbReference>
<name>A0A9X0DD81_9CNID</name>
<dbReference type="Proteomes" id="UP001163046">
    <property type="component" value="Unassembled WGS sequence"/>
</dbReference>
<dbReference type="GO" id="GO:0090729">
    <property type="term" value="F:toxin activity"/>
    <property type="evidence" value="ECO:0007669"/>
    <property type="project" value="UniProtKB-KW"/>
</dbReference>
<feature type="domain" description="ShKT" evidence="5">
    <location>
        <begin position="217"/>
        <end position="255"/>
    </location>
</feature>
<proteinExistence type="predicted"/>
<dbReference type="PANTHER" id="PTHR21724">
    <property type="entry name" value="SHKT DOMAIN-CONTAINING PROTEIN"/>
    <property type="match status" value="1"/>
</dbReference>
<comment type="caution">
    <text evidence="2">Lacks conserved residue(s) required for the propagation of feature annotation.</text>
</comment>
<dbReference type="OrthoDB" id="5980793at2759"/>
<evidence type="ECO:0000256" key="1">
    <source>
        <dbReference type="ARBA" id="ARBA00022656"/>
    </source>
</evidence>
<feature type="region of interest" description="Disordered" evidence="3">
    <location>
        <begin position="95"/>
        <end position="148"/>
    </location>
</feature>
<feature type="domain" description="ShKT" evidence="5">
    <location>
        <begin position="49"/>
        <end position="87"/>
    </location>
</feature>
<dbReference type="PANTHER" id="PTHR21724:SF109">
    <property type="entry name" value="SHKT DOMAIN-CONTAINING PROTEIN"/>
    <property type="match status" value="1"/>
</dbReference>
<comment type="caution">
    <text evidence="6">The sequence shown here is derived from an EMBL/GenBank/DDBJ whole genome shotgun (WGS) entry which is preliminary data.</text>
</comment>
<evidence type="ECO:0000256" key="3">
    <source>
        <dbReference type="SAM" id="MobiDB-lite"/>
    </source>
</evidence>
<dbReference type="Pfam" id="PF01549">
    <property type="entry name" value="ShK"/>
    <property type="match status" value="6"/>
</dbReference>
<gene>
    <name evidence="6" type="ORF">OS493_003408</name>
</gene>